<keyword evidence="2" id="KW-1185">Reference proteome</keyword>
<accession>A0A9Q0GMK3</accession>
<reference evidence="1" key="1">
    <citation type="journal article" date="2023" name="Plant J.">
        <title>The genome of the king protea, Protea cynaroides.</title>
        <authorList>
            <person name="Chang J."/>
            <person name="Duong T.A."/>
            <person name="Schoeman C."/>
            <person name="Ma X."/>
            <person name="Roodt D."/>
            <person name="Barker N."/>
            <person name="Li Z."/>
            <person name="Van de Peer Y."/>
            <person name="Mizrachi E."/>
        </authorList>
    </citation>
    <scope>NUCLEOTIDE SEQUENCE</scope>
    <source>
        <tissue evidence="1">Young leaves</tissue>
    </source>
</reference>
<dbReference type="AlphaFoldDB" id="A0A9Q0GMK3"/>
<organism evidence="1 2">
    <name type="scientific">Protea cynaroides</name>
    <dbReference type="NCBI Taxonomy" id="273540"/>
    <lineage>
        <taxon>Eukaryota</taxon>
        <taxon>Viridiplantae</taxon>
        <taxon>Streptophyta</taxon>
        <taxon>Embryophyta</taxon>
        <taxon>Tracheophyta</taxon>
        <taxon>Spermatophyta</taxon>
        <taxon>Magnoliopsida</taxon>
        <taxon>Proteales</taxon>
        <taxon>Proteaceae</taxon>
        <taxon>Protea</taxon>
    </lineage>
</organism>
<dbReference type="EMBL" id="JAMYWD010000012">
    <property type="protein sequence ID" value="KAJ4950175.1"/>
    <property type="molecule type" value="Genomic_DNA"/>
</dbReference>
<protein>
    <submittedName>
        <fullName evidence="1">Uncharacterized protein</fullName>
    </submittedName>
</protein>
<proteinExistence type="predicted"/>
<comment type="caution">
    <text evidence="1">The sequence shown here is derived from an EMBL/GenBank/DDBJ whole genome shotgun (WGS) entry which is preliminary data.</text>
</comment>
<evidence type="ECO:0000313" key="1">
    <source>
        <dbReference type="EMBL" id="KAJ4950175.1"/>
    </source>
</evidence>
<evidence type="ECO:0000313" key="2">
    <source>
        <dbReference type="Proteomes" id="UP001141806"/>
    </source>
</evidence>
<sequence length="189" mass="19085">MVIPLTSAPATTVKFSPSKLPSSEILVRTSSPATGSMTSSTTSTALPAIVTSSPLVGMVRVSTSSTLLTPSAITTSTALTSTLGFTSTVAPVPYSLPWVSPISLTPPTRSSFIMAVGSTTATLSTKVSEATRVIVKSLPSSSSLRQPVIQSSSTATTFVGAHPQGTGTTVLLSAYSIAGTSSTFPNTTP</sequence>
<gene>
    <name evidence="1" type="ORF">NE237_027007</name>
</gene>
<name>A0A9Q0GMK3_9MAGN</name>
<dbReference type="Proteomes" id="UP001141806">
    <property type="component" value="Unassembled WGS sequence"/>
</dbReference>